<dbReference type="Proteomes" id="UP000195024">
    <property type="component" value="Unassembled WGS sequence"/>
</dbReference>
<organism evidence="2 3">
    <name type="scientific">Enterococcus mundtii</name>
    <dbReference type="NCBI Taxonomy" id="53346"/>
    <lineage>
        <taxon>Bacteria</taxon>
        <taxon>Bacillati</taxon>
        <taxon>Bacillota</taxon>
        <taxon>Bacilli</taxon>
        <taxon>Lactobacillales</taxon>
        <taxon>Enterococcaceae</taxon>
        <taxon>Enterococcus</taxon>
    </lineage>
</organism>
<evidence type="ECO:0000313" key="2">
    <source>
        <dbReference type="EMBL" id="OTP24972.1"/>
    </source>
</evidence>
<name>A0A1L8V096_ENTMU</name>
<reference evidence="2 3" key="1">
    <citation type="submission" date="2017-05" db="EMBL/GenBank/DDBJ databases">
        <title>The Genome Sequence of Enterococcus mundtii 6B1_DIV0119.</title>
        <authorList>
            <consortium name="The Broad Institute Genomics Platform"/>
            <consortium name="The Broad Institute Genomic Center for Infectious Diseases"/>
            <person name="Earl A."/>
            <person name="Manson A."/>
            <person name="Schwartman J."/>
            <person name="Gilmore M."/>
            <person name="Abouelleil A."/>
            <person name="Cao P."/>
            <person name="Chapman S."/>
            <person name="Cusick C."/>
            <person name="Shea T."/>
            <person name="Young S."/>
            <person name="Neafsey D."/>
            <person name="Nusbaum C."/>
            <person name="Birren B."/>
        </authorList>
    </citation>
    <scope>NUCLEOTIDE SEQUENCE [LARGE SCALE GENOMIC DNA]</scope>
    <source>
        <strain evidence="2 3">6B1_DIV0119</strain>
    </source>
</reference>
<evidence type="ECO:0000313" key="1">
    <source>
        <dbReference type="EMBL" id="GEL80609.1"/>
    </source>
</evidence>
<dbReference type="EMBL" id="NGMS01000003">
    <property type="protein sequence ID" value="OTP24972.1"/>
    <property type="molecule type" value="Genomic_DNA"/>
</dbReference>
<comment type="caution">
    <text evidence="2">The sequence shown here is derived from an EMBL/GenBank/DDBJ whole genome shotgun (WGS) entry which is preliminary data.</text>
</comment>
<keyword evidence="4" id="KW-1185">Reference proteome</keyword>
<dbReference type="GeneID" id="61000693"/>
<dbReference type="RefSeq" id="WP_071866509.1">
    <property type="nucleotide sequence ID" value="NZ_BJWA01000011.1"/>
</dbReference>
<dbReference type="AlphaFoldDB" id="A0A1L8V096"/>
<evidence type="ECO:0000313" key="4">
    <source>
        <dbReference type="Proteomes" id="UP000321175"/>
    </source>
</evidence>
<evidence type="ECO:0000313" key="3">
    <source>
        <dbReference type="Proteomes" id="UP000195024"/>
    </source>
</evidence>
<accession>A0A1L8V096</accession>
<protein>
    <submittedName>
        <fullName evidence="2">Uncharacterized protein</fullName>
    </submittedName>
</protein>
<gene>
    <name evidence="2" type="ORF">A5802_002882</name>
    <name evidence="1" type="ORF">EMU01_17530</name>
</gene>
<proteinExistence type="predicted"/>
<reference evidence="1 4" key="2">
    <citation type="submission" date="2019-07" db="EMBL/GenBank/DDBJ databases">
        <title>Whole genome shotgun sequence of Enterococcus mundtii NBRC 100490.</title>
        <authorList>
            <person name="Hosoyama A."/>
            <person name="Uohara A."/>
            <person name="Ohji S."/>
            <person name="Ichikawa N."/>
        </authorList>
    </citation>
    <scope>NUCLEOTIDE SEQUENCE [LARGE SCALE GENOMIC DNA]</scope>
    <source>
        <strain evidence="1 4">NBRC 100490</strain>
    </source>
</reference>
<sequence length="91" mass="10396">MEKNQAIGISLQVKEEIIDLQIPIHVTITRLKELLKESFIQNGSSLPDAFDLVVLNKPIRLKEEAYVADYPLSEGDHLLIHESQQKSEERT</sequence>
<dbReference type="EMBL" id="BJWA01000011">
    <property type="protein sequence ID" value="GEL80609.1"/>
    <property type="molecule type" value="Genomic_DNA"/>
</dbReference>
<dbReference type="Proteomes" id="UP000321175">
    <property type="component" value="Unassembled WGS sequence"/>
</dbReference>